<evidence type="ECO:0000256" key="1">
    <source>
        <dbReference type="ARBA" id="ARBA00023015"/>
    </source>
</evidence>
<dbReference type="InterPro" id="IPR005119">
    <property type="entry name" value="LysR_subst-bd"/>
</dbReference>
<dbReference type="PANTHER" id="PTHR30419">
    <property type="entry name" value="HTH-TYPE TRANSCRIPTIONAL REGULATOR YBHD"/>
    <property type="match status" value="1"/>
</dbReference>
<dbReference type="Pfam" id="PF03466">
    <property type="entry name" value="LysR_substrate"/>
    <property type="match status" value="1"/>
</dbReference>
<keyword evidence="6" id="KW-1185">Reference proteome</keyword>
<accession>A0ABS6FI26</accession>
<dbReference type="Proteomes" id="UP000783742">
    <property type="component" value="Unassembled WGS sequence"/>
</dbReference>
<keyword evidence="2" id="KW-0238">DNA-binding</keyword>
<evidence type="ECO:0000256" key="3">
    <source>
        <dbReference type="ARBA" id="ARBA00023163"/>
    </source>
</evidence>
<dbReference type="CDD" id="cd05466">
    <property type="entry name" value="PBP2_LTTR_substrate"/>
    <property type="match status" value="1"/>
</dbReference>
<evidence type="ECO:0000313" key="5">
    <source>
        <dbReference type="EMBL" id="MBU5669830.1"/>
    </source>
</evidence>
<dbReference type="PROSITE" id="PS50931">
    <property type="entry name" value="HTH_LYSR"/>
    <property type="match status" value="1"/>
</dbReference>
<dbReference type="RefSeq" id="WP_216549668.1">
    <property type="nucleotide sequence ID" value="NZ_JAHLQO010000005.1"/>
</dbReference>
<dbReference type="EMBL" id="JAHLQO010000005">
    <property type="protein sequence ID" value="MBU5669830.1"/>
    <property type="molecule type" value="Genomic_DNA"/>
</dbReference>
<dbReference type="PANTHER" id="PTHR30419:SF8">
    <property type="entry name" value="NITROGEN ASSIMILATION TRANSCRIPTIONAL ACTIVATOR-RELATED"/>
    <property type="match status" value="1"/>
</dbReference>
<gene>
    <name evidence="5" type="ORF">KQI68_08275</name>
</gene>
<organism evidence="5 6">
    <name type="scientific">Peptoniphilus ovalis</name>
    <dbReference type="NCBI Taxonomy" id="2841503"/>
    <lineage>
        <taxon>Bacteria</taxon>
        <taxon>Bacillati</taxon>
        <taxon>Bacillota</taxon>
        <taxon>Tissierellia</taxon>
        <taxon>Tissierellales</taxon>
        <taxon>Peptoniphilaceae</taxon>
        <taxon>Peptoniphilus</taxon>
    </lineage>
</organism>
<keyword evidence="3" id="KW-0804">Transcription</keyword>
<name>A0ABS6FI26_9FIRM</name>
<protein>
    <submittedName>
        <fullName evidence="5">LysR family transcriptional regulator</fullName>
    </submittedName>
</protein>
<dbReference type="InterPro" id="IPR000847">
    <property type="entry name" value="LysR_HTH_N"/>
</dbReference>
<evidence type="ECO:0000259" key="4">
    <source>
        <dbReference type="PROSITE" id="PS50931"/>
    </source>
</evidence>
<keyword evidence="1" id="KW-0805">Transcription regulation</keyword>
<proteinExistence type="predicted"/>
<comment type="caution">
    <text evidence="5">The sequence shown here is derived from an EMBL/GenBank/DDBJ whole genome shotgun (WGS) entry which is preliminary data.</text>
</comment>
<evidence type="ECO:0000313" key="6">
    <source>
        <dbReference type="Proteomes" id="UP000783742"/>
    </source>
</evidence>
<dbReference type="Pfam" id="PF00126">
    <property type="entry name" value="HTH_1"/>
    <property type="match status" value="1"/>
</dbReference>
<dbReference type="InterPro" id="IPR050950">
    <property type="entry name" value="HTH-type_LysR_regulators"/>
</dbReference>
<evidence type="ECO:0000256" key="2">
    <source>
        <dbReference type="ARBA" id="ARBA00023125"/>
    </source>
</evidence>
<feature type="domain" description="HTH lysR-type" evidence="4">
    <location>
        <begin position="1"/>
        <end position="58"/>
    </location>
</feature>
<reference evidence="5 6" key="1">
    <citation type="submission" date="2021-06" db="EMBL/GenBank/DDBJ databases">
        <authorList>
            <person name="Sun Q."/>
            <person name="Li D."/>
        </authorList>
    </citation>
    <scope>NUCLEOTIDE SEQUENCE [LARGE SCALE GENOMIC DNA]</scope>
    <source>
        <strain evidence="5 6">MSJ-1</strain>
    </source>
</reference>
<sequence length="308" mass="35805">MNDKELLYIKTIADTKSISAAAKELFIAQPSLSQSLQKIENELGVELFIRQPRGMKLTFAGEKYYLMAKEILDIYNDFKSEITHINELKSGRVVIGITRHLGANVLPVIIPDFNRKYPNVEIEIREENTPQLEELTLNGGVDFAFTHVHKKNINGKINYDILKEDRFVLITPKDFSKNFDNFFEKDGKKFVDLRDLKDEKFILLEKNRGMRKVQDRIFKDYDFEPTVIMTTKLFETAKRIVEKGLGFTLIANDYIDVFEDSDNHEVYDLIGTEENTWLKCIMTIPHVYQSQASSVLIESIKEIYKNKE</sequence>